<keyword evidence="3" id="KW-0677">Repeat</keyword>
<sequence length="431" mass="48363">MDSQTSPIALPPPLPQDKIIARPYKCPYPLCGRAFNRLEHQTRHIRTHTGEKPFLCSHPGCEKRFSRSDELTRHARIHNNGSNSDHGPSSKVKGKAKVEVNHDDDYEINSLHDPSSRRVVEDLALDRGLELRVKKKARSRANSDDEGESYARPTAVYASESMPLERGARVRRAHEVTRPRSPQPSAFSALSSAAVEELHALERHEAYRRAEYEARHSEVLRRAEYQTRHTDVHGRLSKSDSNTPLTTPLFPAHFSEEGGYFGTSRERERGRGHVAYDDTWEWEHQCLKFPSTIAARLGLTTKDSCPAWLTSRAQSRSRAPTSPSSRTFCTRCVRYDADPSTCPSWFVAAAPLVRRRTHGVRLHVARALQQQREQHQPDTRAAFALEQFAIAVRAGVPCTLAANQAAPSQAALVPELAFPPANRLERAGSIE</sequence>
<dbReference type="OrthoDB" id="654211at2759"/>
<dbReference type="EMBL" id="SGPM01000392">
    <property type="protein sequence ID" value="THH23118.1"/>
    <property type="molecule type" value="Genomic_DNA"/>
</dbReference>
<evidence type="ECO:0000256" key="4">
    <source>
        <dbReference type="ARBA" id="ARBA00022771"/>
    </source>
</evidence>
<dbReference type="PROSITE" id="PS50157">
    <property type="entry name" value="ZINC_FINGER_C2H2_2"/>
    <property type="match status" value="2"/>
</dbReference>
<dbReference type="AlphaFoldDB" id="A0A4S4ME15"/>
<dbReference type="GO" id="GO:0005737">
    <property type="term" value="C:cytoplasm"/>
    <property type="evidence" value="ECO:0007669"/>
    <property type="project" value="TreeGrafter"/>
</dbReference>
<evidence type="ECO:0000256" key="2">
    <source>
        <dbReference type="ARBA" id="ARBA00022723"/>
    </source>
</evidence>
<evidence type="ECO:0000256" key="3">
    <source>
        <dbReference type="ARBA" id="ARBA00022737"/>
    </source>
</evidence>
<accession>A0A4S4ME15</accession>
<dbReference type="Proteomes" id="UP000308730">
    <property type="component" value="Unassembled WGS sequence"/>
</dbReference>
<comment type="subcellular location">
    <subcellularLocation>
        <location evidence="1">Nucleus</location>
    </subcellularLocation>
</comment>
<reference evidence="11 12" key="1">
    <citation type="submission" date="2019-02" db="EMBL/GenBank/DDBJ databases">
        <title>Genome sequencing of the rare red list fungi Antrodiella citrinella (Flaviporus citrinellus).</title>
        <authorList>
            <person name="Buettner E."/>
            <person name="Kellner H."/>
        </authorList>
    </citation>
    <scope>NUCLEOTIDE SEQUENCE [LARGE SCALE GENOMIC DNA]</scope>
    <source>
        <strain evidence="11 12">DSM 108506</strain>
    </source>
</reference>
<keyword evidence="6" id="KW-0805">Transcription regulation</keyword>
<proteinExistence type="predicted"/>
<evidence type="ECO:0000256" key="6">
    <source>
        <dbReference type="ARBA" id="ARBA00023015"/>
    </source>
</evidence>
<dbReference type="GO" id="GO:0008270">
    <property type="term" value="F:zinc ion binding"/>
    <property type="evidence" value="ECO:0007669"/>
    <property type="project" value="UniProtKB-KW"/>
</dbReference>
<evidence type="ECO:0000259" key="10">
    <source>
        <dbReference type="PROSITE" id="PS50157"/>
    </source>
</evidence>
<dbReference type="GO" id="GO:0000433">
    <property type="term" value="P:carbon catabolite repression of transcription from RNA polymerase II promoter by glucose"/>
    <property type="evidence" value="ECO:0007669"/>
    <property type="project" value="TreeGrafter"/>
</dbReference>
<dbReference type="GO" id="GO:0005634">
    <property type="term" value="C:nucleus"/>
    <property type="evidence" value="ECO:0007669"/>
    <property type="project" value="UniProtKB-SubCell"/>
</dbReference>
<keyword evidence="5" id="KW-0862">Zinc</keyword>
<evidence type="ECO:0000256" key="5">
    <source>
        <dbReference type="ARBA" id="ARBA00022833"/>
    </source>
</evidence>
<dbReference type="FunFam" id="3.30.160.60:FF:000018">
    <property type="entry name" value="Krueppel-like factor 15"/>
    <property type="match status" value="1"/>
</dbReference>
<keyword evidence="7" id="KW-0804">Transcription</keyword>
<evidence type="ECO:0000313" key="11">
    <source>
        <dbReference type="EMBL" id="THH23118.1"/>
    </source>
</evidence>
<dbReference type="Pfam" id="PF00096">
    <property type="entry name" value="zf-C2H2"/>
    <property type="match status" value="2"/>
</dbReference>
<dbReference type="Gene3D" id="3.30.160.60">
    <property type="entry name" value="Classic Zinc Finger"/>
    <property type="match status" value="2"/>
</dbReference>
<gene>
    <name evidence="11" type="ORF">EUX98_g8063</name>
</gene>
<dbReference type="SMART" id="SM00355">
    <property type="entry name" value="ZnF_C2H2"/>
    <property type="match status" value="2"/>
</dbReference>
<keyword evidence="2" id="KW-0479">Metal-binding</keyword>
<dbReference type="InterPro" id="IPR013087">
    <property type="entry name" value="Znf_C2H2_type"/>
</dbReference>
<dbReference type="FunFam" id="3.30.160.60:FF:000125">
    <property type="entry name" value="Putative zinc finger protein 143"/>
    <property type="match status" value="1"/>
</dbReference>
<dbReference type="InterPro" id="IPR036236">
    <property type="entry name" value="Znf_C2H2_sf"/>
</dbReference>
<evidence type="ECO:0000256" key="1">
    <source>
        <dbReference type="ARBA" id="ARBA00004123"/>
    </source>
</evidence>
<organism evidence="11 12">
    <name type="scientific">Antrodiella citrinella</name>
    <dbReference type="NCBI Taxonomy" id="2447956"/>
    <lineage>
        <taxon>Eukaryota</taxon>
        <taxon>Fungi</taxon>
        <taxon>Dikarya</taxon>
        <taxon>Basidiomycota</taxon>
        <taxon>Agaricomycotina</taxon>
        <taxon>Agaricomycetes</taxon>
        <taxon>Polyporales</taxon>
        <taxon>Steccherinaceae</taxon>
        <taxon>Antrodiella</taxon>
    </lineage>
</organism>
<dbReference type="PROSITE" id="PS00028">
    <property type="entry name" value="ZINC_FINGER_C2H2_1"/>
    <property type="match status" value="2"/>
</dbReference>
<keyword evidence="8" id="KW-0539">Nucleus</keyword>
<feature type="domain" description="C2H2-type" evidence="10">
    <location>
        <begin position="24"/>
        <end position="53"/>
    </location>
</feature>
<comment type="caution">
    <text evidence="11">The sequence shown here is derived from an EMBL/GenBank/DDBJ whole genome shotgun (WGS) entry which is preliminary data.</text>
</comment>
<keyword evidence="4 9" id="KW-0863">Zinc-finger</keyword>
<name>A0A4S4ME15_9APHY</name>
<evidence type="ECO:0000256" key="9">
    <source>
        <dbReference type="PROSITE-ProRule" id="PRU00042"/>
    </source>
</evidence>
<dbReference type="PANTHER" id="PTHR47428">
    <property type="entry name" value="REGULATORY PROTEIN MIG1-RELATED"/>
    <property type="match status" value="1"/>
</dbReference>
<evidence type="ECO:0000256" key="7">
    <source>
        <dbReference type="ARBA" id="ARBA00023163"/>
    </source>
</evidence>
<dbReference type="InterPro" id="IPR051007">
    <property type="entry name" value="creA/MIG_C2H2-ZnF"/>
</dbReference>
<dbReference type="GO" id="GO:0000978">
    <property type="term" value="F:RNA polymerase II cis-regulatory region sequence-specific DNA binding"/>
    <property type="evidence" value="ECO:0007669"/>
    <property type="project" value="TreeGrafter"/>
</dbReference>
<dbReference type="PANTHER" id="PTHR47428:SF1">
    <property type="entry name" value="REGULATORY PROTEIN MIG1-RELATED"/>
    <property type="match status" value="1"/>
</dbReference>
<protein>
    <recommendedName>
        <fullName evidence="10">C2H2-type domain-containing protein</fullName>
    </recommendedName>
</protein>
<dbReference type="SUPFAM" id="SSF57667">
    <property type="entry name" value="beta-beta-alpha zinc fingers"/>
    <property type="match status" value="1"/>
</dbReference>
<feature type="domain" description="C2H2-type" evidence="10">
    <location>
        <begin position="54"/>
        <end position="83"/>
    </location>
</feature>
<evidence type="ECO:0000256" key="8">
    <source>
        <dbReference type="ARBA" id="ARBA00023242"/>
    </source>
</evidence>
<keyword evidence="12" id="KW-1185">Reference proteome</keyword>
<dbReference type="GO" id="GO:0000981">
    <property type="term" value="F:DNA-binding transcription factor activity, RNA polymerase II-specific"/>
    <property type="evidence" value="ECO:0007669"/>
    <property type="project" value="UniProtKB-ARBA"/>
</dbReference>
<evidence type="ECO:0000313" key="12">
    <source>
        <dbReference type="Proteomes" id="UP000308730"/>
    </source>
</evidence>